<evidence type="ECO:0000313" key="3">
    <source>
        <dbReference type="Proteomes" id="UP000219336"/>
    </source>
</evidence>
<dbReference type="OrthoDB" id="9779968at2"/>
<dbReference type="PANTHER" id="PTHR43737:SF1">
    <property type="entry name" value="DUF1501 DOMAIN-CONTAINING PROTEIN"/>
    <property type="match status" value="1"/>
</dbReference>
<evidence type="ECO:0008006" key="4">
    <source>
        <dbReference type="Google" id="ProtNLM"/>
    </source>
</evidence>
<evidence type="ECO:0000313" key="2">
    <source>
        <dbReference type="EMBL" id="SNX48332.1"/>
    </source>
</evidence>
<dbReference type="AlphaFoldDB" id="A0A240EI15"/>
<proteinExistence type="predicted"/>
<keyword evidence="1" id="KW-0732">Signal</keyword>
<dbReference type="RefSeq" id="WP_096993513.1">
    <property type="nucleotide sequence ID" value="NZ_JBHSII010000011.1"/>
</dbReference>
<protein>
    <recommendedName>
        <fullName evidence="4">Tat pathway signal protein</fullName>
    </recommendedName>
</protein>
<keyword evidence="3" id="KW-1185">Reference proteome</keyword>
<dbReference type="PROSITE" id="PS51318">
    <property type="entry name" value="TAT"/>
    <property type="match status" value="1"/>
</dbReference>
<dbReference type="PANTHER" id="PTHR43737">
    <property type="entry name" value="BLL7424 PROTEIN"/>
    <property type="match status" value="1"/>
</dbReference>
<accession>A0A240EI15</accession>
<feature type="signal peptide" evidence="1">
    <location>
        <begin position="1"/>
        <end position="26"/>
    </location>
</feature>
<evidence type="ECO:0000256" key="1">
    <source>
        <dbReference type="SAM" id="SignalP"/>
    </source>
</evidence>
<reference evidence="3" key="1">
    <citation type="submission" date="2016-06" db="EMBL/GenBank/DDBJ databases">
        <authorList>
            <person name="Rodrigo-Torres L."/>
            <person name="Arahal R.D."/>
            <person name="Lucena T."/>
        </authorList>
    </citation>
    <scope>NUCLEOTIDE SEQUENCE [LARGE SCALE GENOMIC DNA]</scope>
    <source>
        <strain evidence="3">CECT8203</strain>
    </source>
</reference>
<dbReference type="InterPro" id="IPR006311">
    <property type="entry name" value="TAT_signal"/>
</dbReference>
<dbReference type="Proteomes" id="UP000219336">
    <property type="component" value="Unassembled WGS sequence"/>
</dbReference>
<sequence length="377" mass="41159">MTTRRHFLKGVGAASLVTLLPNFSFASTQSPNVLIWITLRGAMDGLNVVVPSFDEHYQKLRPTIALTKDQLNPLEKGFGLHPALKTVHQMYQDKQAMFVHACATGYRSRSHFDGQKILENGSTDPFEPVGWLNRFLKTQQSNQAIAIDAGLPLIAQGDVKVSSWFPHKLNAKEEQANLLAEMFQSDAKLSANFKEAMKLESMSMGGNQNKQFTNLAKQAGKFVSSPNGPNIVVLELGGWDTHSSQGAEKGRLANQLNKFDQGMAALKSALGEKWQSTVVIAASEFGRTAAENGTKGTDHGTGNAMLVMGGAVQRSRVLSDWPGLASNQLYQGRDLQPTLDVRAVIKGVLEQHMGADQTTLNNTFPETQDIQPIRVLS</sequence>
<feature type="chain" id="PRO_5012602410" description="Tat pathway signal protein" evidence="1">
    <location>
        <begin position="27"/>
        <end position="377"/>
    </location>
</feature>
<dbReference type="EMBL" id="OANU01000023">
    <property type="protein sequence ID" value="SNX48332.1"/>
    <property type="molecule type" value="Genomic_DNA"/>
</dbReference>
<name>A0A240EI15_9VIBR</name>
<organism evidence="2 3">
    <name type="scientific">Vibrio thalassae</name>
    <dbReference type="NCBI Taxonomy" id="1243014"/>
    <lineage>
        <taxon>Bacteria</taxon>
        <taxon>Pseudomonadati</taxon>
        <taxon>Pseudomonadota</taxon>
        <taxon>Gammaproteobacteria</taxon>
        <taxon>Vibrionales</taxon>
        <taxon>Vibrionaceae</taxon>
        <taxon>Vibrio</taxon>
    </lineage>
</organism>
<dbReference type="InterPro" id="IPR010869">
    <property type="entry name" value="DUF1501"/>
</dbReference>
<gene>
    <name evidence="2" type="ORF">VTH8203_01950</name>
</gene>
<dbReference type="Pfam" id="PF07394">
    <property type="entry name" value="DUF1501"/>
    <property type="match status" value="1"/>
</dbReference>